<keyword evidence="3" id="KW-0547">Nucleotide-binding</keyword>
<evidence type="ECO:0000313" key="6">
    <source>
        <dbReference type="EMBL" id="CBH74291.1"/>
    </source>
</evidence>
<dbReference type="PROSITE" id="PS00211">
    <property type="entry name" value="ABC_TRANSPORTER_1"/>
    <property type="match status" value="1"/>
</dbReference>
<dbReference type="InterPro" id="IPR050763">
    <property type="entry name" value="ABC_transporter_ATP-binding"/>
</dbReference>
<dbReference type="SUPFAM" id="SSF52540">
    <property type="entry name" value="P-loop containing nucleoside triphosphate hydrolases"/>
    <property type="match status" value="1"/>
</dbReference>
<dbReference type="Pfam" id="PF00005">
    <property type="entry name" value="ABC_tran"/>
    <property type="match status" value="1"/>
</dbReference>
<dbReference type="AlphaFoldDB" id="E6PCV7"/>
<dbReference type="PANTHER" id="PTHR42711">
    <property type="entry name" value="ABC TRANSPORTER ATP-BINDING PROTEIN"/>
    <property type="match status" value="1"/>
</dbReference>
<evidence type="ECO:0000256" key="3">
    <source>
        <dbReference type="ARBA" id="ARBA00022741"/>
    </source>
</evidence>
<dbReference type="PANTHER" id="PTHR42711:SF5">
    <property type="entry name" value="ABC TRANSPORTER ATP-BINDING PROTEIN NATA"/>
    <property type="match status" value="1"/>
</dbReference>
<accession>E6PCV7</accession>
<dbReference type="PROSITE" id="PS50893">
    <property type="entry name" value="ABC_TRANSPORTER_2"/>
    <property type="match status" value="1"/>
</dbReference>
<dbReference type="InterPro" id="IPR017871">
    <property type="entry name" value="ABC_transporter-like_CS"/>
</dbReference>
<gene>
    <name evidence="6" type="primary">natA</name>
    <name evidence="6" type="ORF">CARN1_2178</name>
</gene>
<dbReference type="InterPro" id="IPR025302">
    <property type="entry name" value="DrrA1/2-like_C"/>
</dbReference>
<name>E6PCV7_9ZZZZ</name>
<dbReference type="Pfam" id="PF13732">
    <property type="entry name" value="DrrA1-3_C"/>
    <property type="match status" value="1"/>
</dbReference>
<dbReference type="EMBL" id="CABL01000001">
    <property type="protein sequence ID" value="CBH74291.1"/>
    <property type="molecule type" value="Genomic_DNA"/>
</dbReference>
<comment type="similarity">
    <text evidence="1">Belongs to the ABC transporter superfamily.</text>
</comment>
<evidence type="ECO:0000259" key="5">
    <source>
        <dbReference type="PROSITE" id="PS50893"/>
    </source>
</evidence>
<dbReference type="GO" id="GO:0005524">
    <property type="term" value="F:ATP binding"/>
    <property type="evidence" value="ECO:0007669"/>
    <property type="project" value="UniProtKB-KW"/>
</dbReference>
<dbReference type="GO" id="GO:0016887">
    <property type="term" value="F:ATP hydrolysis activity"/>
    <property type="evidence" value="ECO:0007669"/>
    <property type="project" value="InterPro"/>
</dbReference>
<keyword evidence="2" id="KW-0813">Transport</keyword>
<dbReference type="InterPro" id="IPR003593">
    <property type="entry name" value="AAA+_ATPase"/>
</dbReference>
<sequence length="298" mass="32169">MLSVEHIQKSFGSVRALRDVSFSIGAGSVFGLLGPNGSGKTTTMRTILNILNPDAGHVTWNGKAIDRVMRRRFGYLPEERGLYGKMAVREQIIYFGRLHGLHEPEAAKRADAWIERLEIGTYALRPAAELSKGNQQKVQIACAALHEPELLILDEPFSGLDPVNADILLAVLLDLKAKGTTLVLSSHQMWQLEQLCTAYCVINNGETRATGTLAELRAAWPTRLVRVGPDSQALRGAAAGLGATIAGSENGDLDLNVPANSDFAAMLRTFVGADSIVKFEVVEPSLHDIYLRAIGAAA</sequence>
<dbReference type="SMART" id="SM00382">
    <property type="entry name" value="AAA"/>
    <property type="match status" value="1"/>
</dbReference>
<evidence type="ECO:0000256" key="1">
    <source>
        <dbReference type="ARBA" id="ARBA00005417"/>
    </source>
</evidence>
<evidence type="ECO:0000256" key="2">
    <source>
        <dbReference type="ARBA" id="ARBA00022448"/>
    </source>
</evidence>
<evidence type="ECO:0000256" key="4">
    <source>
        <dbReference type="ARBA" id="ARBA00022840"/>
    </source>
</evidence>
<reference evidence="6" key="1">
    <citation type="submission" date="2009-10" db="EMBL/GenBank/DDBJ databases">
        <title>Diversity of trophic interactions inside an arsenic-rich microbial ecosystem.</title>
        <authorList>
            <person name="Bertin P.N."/>
            <person name="Heinrich-Salmeron A."/>
            <person name="Pelletier E."/>
            <person name="Goulhen-Chollet F."/>
            <person name="Arsene-Ploetze F."/>
            <person name="Gallien S."/>
            <person name="Calteau A."/>
            <person name="Vallenet D."/>
            <person name="Casiot C."/>
            <person name="Chane-Woon-Ming B."/>
            <person name="Giloteaux L."/>
            <person name="Barakat M."/>
            <person name="Bonnefoy V."/>
            <person name="Bruneel O."/>
            <person name="Chandler M."/>
            <person name="Cleiss J."/>
            <person name="Duran R."/>
            <person name="Elbaz-Poulichet F."/>
            <person name="Fonknechten N."/>
            <person name="Lauga B."/>
            <person name="Mornico D."/>
            <person name="Ortet P."/>
            <person name="Schaeffer C."/>
            <person name="Siguier P."/>
            <person name="Alexander Thil Smith A."/>
            <person name="Van Dorsselaer A."/>
            <person name="Weissenbach J."/>
            <person name="Medigue C."/>
            <person name="Le Paslier D."/>
        </authorList>
    </citation>
    <scope>NUCLEOTIDE SEQUENCE</scope>
</reference>
<dbReference type="InterPro" id="IPR027417">
    <property type="entry name" value="P-loop_NTPase"/>
</dbReference>
<organism evidence="6">
    <name type="scientific">mine drainage metagenome</name>
    <dbReference type="NCBI Taxonomy" id="410659"/>
    <lineage>
        <taxon>unclassified sequences</taxon>
        <taxon>metagenomes</taxon>
        <taxon>ecological metagenomes</taxon>
    </lineage>
</organism>
<dbReference type="InterPro" id="IPR003439">
    <property type="entry name" value="ABC_transporter-like_ATP-bd"/>
</dbReference>
<dbReference type="Gene3D" id="3.40.50.300">
    <property type="entry name" value="P-loop containing nucleotide triphosphate hydrolases"/>
    <property type="match status" value="1"/>
</dbReference>
<keyword evidence="4 6" id="KW-0067">ATP-binding</keyword>
<comment type="caution">
    <text evidence="6">The sequence shown here is derived from an EMBL/GenBank/DDBJ whole genome shotgun (WGS) entry which is preliminary data.</text>
</comment>
<feature type="domain" description="ABC transporter" evidence="5">
    <location>
        <begin position="2"/>
        <end position="229"/>
    </location>
</feature>
<protein>
    <submittedName>
        <fullName evidence="6">Na+-efflux ABC transporter (ATP-binding protein)</fullName>
    </submittedName>
</protein>
<proteinExistence type="inferred from homology"/>